<proteinExistence type="inferred from homology"/>
<dbReference type="PANTHER" id="PTHR31580:SF8">
    <property type="entry name" value="FILAMENT-LIKE PROTEIN (DUF869)"/>
    <property type="match status" value="1"/>
</dbReference>
<organism evidence="4 5">
    <name type="scientific">Rubroshorea leprosula</name>
    <dbReference type="NCBI Taxonomy" id="152421"/>
    <lineage>
        <taxon>Eukaryota</taxon>
        <taxon>Viridiplantae</taxon>
        <taxon>Streptophyta</taxon>
        <taxon>Embryophyta</taxon>
        <taxon>Tracheophyta</taxon>
        <taxon>Spermatophyta</taxon>
        <taxon>Magnoliopsida</taxon>
        <taxon>eudicotyledons</taxon>
        <taxon>Gunneridae</taxon>
        <taxon>Pentapetalae</taxon>
        <taxon>rosids</taxon>
        <taxon>malvids</taxon>
        <taxon>Malvales</taxon>
        <taxon>Dipterocarpaceae</taxon>
        <taxon>Rubroshorea</taxon>
    </lineage>
</organism>
<feature type="coiled-coil region" evidence="3">
    <location>
        <begin position="755"/>
        <end position="824"/>
    </location>
</feature>
<keyword evidence="5" id="KW-1185">Reference proteome</keyword>
<evidence type="ECO:0000256" key="1">
    <source>
        <dbReference type="ARBA" id="ARBA00005921"/>
    </source>
</evidence>
<accession>A0AAV5KDD3</accession>
<dbReference type="SUPFAM" id="SSF57997">
    <property type="entry name" value="Tropomyosin"/>
    <property type="match status" value="1"/>
</dbReference>
<evidence type="ECO:0000256" key="2">
    <source>
        <dbReference type="ARBA" id="ARBA00023054"/>
    </source>
</evidence>
<gene>
    <name evidence="4" type="ORF">SLEP1_g32466</name>
</gene>
<evidence type="ECO:0008006" key="6">
    <source>
        <dbReference type="Google" id="ProtNLM"/>
    </source>
</evidence>
<dbReference type="PANTHER" id="PTHR31580">
    <property type="entry name" value="FILAMENT-LIKE PLANT PROTEIN 4"/>
    <property type="match status" value="1"/>
</dbReference>
<dbReference type="Proteomes" id="UP001054252">
    <property type="component" value="Unassembled WGS sequence"/>
</dbReference>
<dbReference type="Pfam" id="PF05911">
    <property type="entry name" value="FPP"/>
    <property type="match status" value="1"/>
</dbReference>
<feature type="coiled-coil region" evidence="3">
    <location>
        <begin position="64"/>
        <end position="170"/>
    </location>
</feature>
<comment type="similarity">
    <text evidence="1">Belongs to the FPP family.</text>
</comment>
<name>A0AAV5KDD3_9ROSI</name>
<evidence type="ECO:0000313" key="5">
    <source>
        <dbReference type="Proteomes" id="UP001054252"/>
    </source>
</evidence>
<reference evidence="4 5" key="1">
    <citation type="journal article" date="2021" name="Commun. Biol.">
        <title>The genome of Shorea leprosula (Dipterocarpaceae) highlights the ecological relevance of drought in aseasonal tropical rainforests.</title>
        <authorList>
            <person name="Ng K.K.S."/>
            <person name="Kobayashi M.J."/>
            <person name="Fawcett J.A."/>
            <person name="Hatakeyama M."/>
            <person name="Paape T."/>
            <person name="Ng C.H."/>
            <person name="Ang C.C."/>
            <person name="Tnah L.H."/>
            <person name="Lee C.T."/>
            <person name="Nishiyama T."/>
            <person name="Sese J."/>
            <person name="O'Brien M.J."/>
            <person name="Copetti D."/>
            <person name="Mohd Noor M.I."/>
            <person name="Ong R.C."/>
            <person name="Putra M."/>
            <person name="Sireger I.Z."/>
            <person name="Indrioko S."/>
            <person name="Kosugi Y."/>
            <person name="Izuno A."/>
            <person name="Isagi Y."/>
            <person name="Lee S.L."/>
            <person name="Shimizu K.K."/>
        </authorList>
    </citation>
    <scope>NUCLEOTIDE SEQUENCE [LARGE SCALE GENOMIC DNA]</scope>
    <source>
        <strain evidence="4">214</strain>
    </source>
</reference>
<protein>
    <recommendedName>
        <fullName evidence="6">Filament-like plant protein 7</fullName>
    </recommendedName>
</protein>
<feature type="coiled-coil region" evidence="3">
    <location>
        <begin position="325"/>
        <end position="352"/>
    </location>
</feature>
<dbReference type="InterPro" id="IPR008587">
    <property type="entry name" value="FPP_plant"/>
</dbReference>
<dbReference type="EMBL" id="BPVZ01000060">
    <property type="protein sequence ID" value="GKV22608.1"/>
    <property type="molecule type" value="Genomic_DNA"/>
</dbReference>
<comment type="caution">
    <text evidence="4">The sequence shown here is derived from an EMBL/GenBank/DDBJ whole genome shotgun (WGS) entry which is preliminary data.</text>
</comment>
<evidence type="ECO:0000256" key="3">
    <source>
        <dbReference type="SAM" id="Coils"/>
    </source>
</evidence>
<keyword evidence="2 3" id="KW-0175">Coiled coil</keyword>
<evidence type="ECO:0000313" key="4">
    <source>
        <dbReference type="EMBL" id="GKV22608.1"/>
    </source>
</evidence>
<sequence>MDHKTWLWRKKSSEKTIVAADKVDISLKHTDGEVQTHPAERGYDTPAKHLNEKLASVLLDCHANNDLEMKKEKLLQEANAGREKAEAEVVFLKKELDEAVRHRVEANEKLTHSDAALKKCMQQLEFVREEQERKIRDAILKTSCELEKAQKALEEKLVETRRRVTELAIENAHLSKALLVKEELIDDQHKQKLQAEVEFSTLIARLDSVEKENAFLKYEFRILEKELDIRNEELEYSRQSVDAAHKQHLASVKKITKLESECQRLRLLLRKRLPGPAAMVKLKSEVEMLGRDQQVEMRKKTNSNRSLVVRDCTMENTPGIQTDSLSHLIEQLRNVEEENKILKQIATNKNAELQSSRLMYSRTSSRLSQVEAQLKGLSNGQNNLMEVAQCSTISSELTPRSGFDIVSDSGVTSSSSWANALISELEHFIDGNHKNPQESKAIIVPEMTLMDDFVEMEKLALVSVGHASGGRRHQVSGGEELVPVAPGKSGFSETKEFSKDVATEKPFDWLQVVLNAISEQRRISKRSLDELLEDIKIALGYTSHRSARDISKMKNSVDSPKDPLVISGFLTWNSPNSSPLTSSLSGDSTVVSKAEATKKQEVQLNLSNSISKIIELVEGINLTSSNALSSCFERDQSPREFAEDTDYFIHVFQWKSSELSTVLQQFVCTCNLFLNGEADLENFAREISHTLDWILNNCVTPKDASSTRNKIRRHFGWNKSQSGNDIVDGGCMESVIDPVSKSAHDQNDKSAIEGIQLLQEENKSLKDALKKMEARLESATDKSKALAEKLKETEETVGSLQAELKNLKHTKEISEDQIENQKSINEDLDTQLTIAKAKLNEVFQRCSSMEVELEYKNNCCEELEATCLELQLQLESVAKETPKIGGNLEEKQPQNGWEITAASVKLAECQETILNLGKQLKVLASPREAALFDRVFSTSGAATTMINNKRLNKHFSLRDQMLAEDGAKAEILRSPKVKGTLSIEDAEKQSLPVPDPSNCSALQCPIIPINTVETRVGSKKEIGNAAVMSLAIVPSKKKGVGLLRRLLMRRKKGIGKACR</sequence>
<dbReference type="AlphaFoldDB" id="A0AAV5KDD3"/>